<accession>A0A1M5NLL5</accession>
<reference evidence="1 2" key="1">
    <citation type="submission" date="2016-11" db="EMBL/GenBank/DDBJ databases">
        <authorList>
            <person name="Jaros S."/>
            <person name="Januszkiewicz K."/>
            <person name="Wedrychowicz H."/>
        </authorList>
    </citation>
    <scope>NUCLEOTIDE SEQUENCE [LARGE SCALE GENOMIC DNA]</scope>
    <source>
        <strain evidence="1 2">GAS138</strain>
    </source>
</reference>
<name>A0A1M5NLL5_9BRAD</name>
<dbReference type="RefSeq" id="WP_079601988.1">
    <property type="nucleotide sequence ID" value="NZ_LT670817.1"/>
</dbReference>
<dbReference type="EMBL" id="LT670817">
    <property type="protein sequence ID" value="SHG90402.1"/>
    <property type="molecule type" value="Genomic_DNA"/>
</dbReference>
<proteinExistence type="predicted"/>
<dbReference type="AlphaFoldDB" id="A0A1M5NLL5"/>
<protein>
    <submittedName>
        <fullName evidence="1">Uncharacterized protein</fullName>
    </submittedName>
</protein>
<evidence type="ECO:0000313" key="1">
    <source>
        <dbReference type="EMBL" id="SHG90402.1"/>
    </source>
</evidence>
<sequence length="60" mass="6493">MSTPEDPHFRVGEIVVAEGRPFKMTVESAEAAGRVGCTWSELGAVFHAVFFAGELRKVNA</sequence>
<organism evidence="1 2">
    <name type="scientific">Bradyrhizobium erythrophlei</name>
    <dbReference type="NCBI Taxonomy" id="1437360"/>
    <lineage>
        <taxon>Bacteria</taxon>
        <taxon>Pseudomonadati</taxon>
        <taxon>Pseudomonadota</taxon>
        <taxon>Alphaproteobacteria</taxon>
        <taxon>Hyphomicrobiales</taxon>
        <taxon>Nitrobacteraceae</taxon>
        <taxon>Bradyrhizobium</taxon>
    </lineage>
</organism>
<evidence type="ECO:0000313" key="2">
    <source>
        <dbReference type="Proteomes" id="UP000189796"/>
    </source>
</evidence>
<dbReference type="Proteomes" id="UP000189796">
    <property type="component" value="Chromosome I"/>
</dbReference>
<gene>
    <name evidence="1" type="ORF">SAMN05443248_3042</name>
</gene>